<gene>
    <name evidence="5" type="ORF">FOZ61_005273</name>
</gene>
<dbReference type="Proteomes" id="UP000570595">
    <property type="component" value="Unassembled WGS sequence"/>
</dbReference>
<reference evidence="5 6" key="1">
    <citation type="submission" date="2020-04" db="EMBL/GenBank/DDBJ databases">
        <title>Perkinsus olseni comparative genomics.</title>
        <authorList>
            <person name="Bogema D.R."/>
        </authorList>
    </citation>
    <scope>NUCLEOTIDE SEQUENCE [LARGE SCALE GENOMIC DNA]</scope>
    <source>
        <strain evidence="5">ATCC PRA-179</strain>
    </source>
</reference>
<proteinExistence type="predicted"/>
<evidence type="ECO:0000313" key="6">
    <source>
        <dbReference type="Proteomes" id="UP000570595"/>
    </source>
</evidence>
<feature type="compositionally biased region" description="Basic and acidic residues" evidence="3">
    <location>
        <begin position="18"/>
        <end position="28"/>
    </location>
</feature>
<dbReference type="EMBL" id="JABAHT010000295">
    <property type="protein sequence ID" value="KAF4658771.1"/>
    <property type="molecule type" value="Genomic_DNA"/>
</dbReference>
<evidence type="ECO:0000313" key="5">
    <source>
        <dbReference type="EMBL" id="KAF4658771.1"/>
    </source>
</evidence>
<feature type="coiled-coil region" evidence="2">
    <location>
        <begin position="300"/>
        <end position="327"/>
    </location>
</feature>
<dbReference type="InterPro" id="IPR011992">
    <property type="entry name" value="EF-hand-dom_pair"/>
</dbReference>
<dbReference type="InterPro" id="IPR002048">
    <property type="entry name" value="EF_hand_dom"/>
</dbReference>
<dbReference type="SMART" id="SM00054">
    <property type="entry name" value="EFh"/>
    <property type="match status" value="1"/>
</dbReference>
<dbReference type="InterPro" id="IPR018247">
    <property type="entry name" value="EF_Hand_1_Ca_BS"/>
</dbReference>
<evidence type="ECO:0000259" key="4">
    <source>
        <dbReference type="PROSITE" id="PS50222"/>
    </source>
</evidence>
<dbReference type="PROSITE" id="PS50222">
    <property type="entry name" value="EF_HAND_2"/>
    <property type="match status" value="1"/>
</dbReference>
<dbReference type="Gene3D" id="1.10.238.10">
    <property type="entry name" value="EF-hand"/>
    <property type="match status" value="1"/>
</dbReference>
<dbReference type="OrthoDB" id="10336265at2759"/>
<evidence type="ECO:0000256" key="1">
    <source>
        <dbReference type="ARBA" id="ARBA00022837"/>
    </source>
</evidence>
<dbReference type="CDD" id="cd00051">
    <property type="entry name" value="EFh"/>
    <property type="match status" value="1"/>
</dbReference>
<evidence type="ECO:0000256" key="2">
    <source>
        <dbReference type="SAM" id="Coils"/>
    </source>
</evidence>
<evidence type="ECO:0000256" key="3">
    <source>
        <dbReference type="SAM" id="MobiDB-lite"/>
    </source>
</evidence>
<dbReference type="SUPFAM" id="SSF47473">
    <property type="entry name" value="EF-hand"/>
    <property type="match status" value="1"/>
</dbReference>
<dbReference type="Pfam" id="PF13405">
    <property type="entry name" value="EF-hand_6"/>
    <property type="match status" value="1"/>
</dbReference>
<accession>A0A7J6LIQ5</accession>
<sequence>MIQGLADAEDAPVAEQTTSERLEQVGVDPRTRESWNELFDLFDIDKSGTLDALELGSLIRSMGEDPFEKITQPMLTELMGQVQDEKEAEFEEEAEQTDARSSHFMSYMNVVDKDQFIRLMALIKSTGTSTASATNITEEAEQLFTNTEHAFEGLRETLLNLAEARGASGGTSGRMRAVDSRFREHCREWNDRGLEKNLVTQKQMTFSGLKGWTLRALGGHEDRQWVHHQRCVVQQCVHELNSQANRLRELRDILSDFKTDLSWFTHSLKSRRVKGSEKAEMIKDEQRRLKEDIDAFKFSKVRIQDATRRLKEEIDDARQERDAWRIAAAAEGKAAAEEATSAENDIHRAEGYLASFLAELYEIDTRCAIIKGRTPDTSEIRDRVLSLRTENATLMVTVREAHQYLGDSWIPEISSTTDRIREEGLQTEASIEEVIALDRTLLSDATTDIEEAFPYTKVQRSVLGKTITIDAGIGFGARRCEDTVRGP</sequence>
<protein>
    <recommendedName>
        <fullName evidence="4">EF-hand domain-containing protein</fullName>
    </recommendedName>
</protein>
<organism evidence="5 6">
    <name type="scientific">Perkinsus olseni</name>
    <name type="common">Perkinsus atlanticus</name>
    <dbReference type="NCBI Taxonomy" id="32597"/>
    <lineage>
        <taxon>Eukaryota</taxon>
        <taxon>Sar</taxon>
        <taxon>Alveolata</taxon>
        <taxon>Perkinsozoa</taxon>
        <taxon>Perkinsea</taxon>
        <taxon>Perkinsida</taxon>
        <taxon>Perkinsidae</taxon>
        <taxon>Perkinsus</taxon>
    </lineage>
</organism>
<name>A0A7J6LIQ5_PEROL</name>
<dbReference type="PROSITE" id="PS00018">
    <property type="entry name" value="EF_HAND_1"/>
    <property type="match status" value="1"/>
</dbReference>
<keyword evidence="2" id="KW-0175">Coiled coil</keyword>
<dbReference type="GO" id="GO:0005509">
    <property type="term" value="F:calcium ion binding"/>
    <property type="evidence" value="ECO:0007669"/>
    <property type="project" value="InterPro"/>
</dbReference>
<keyword evidence="1" id="KW-0106">Calcium</keyword>
<dbReference type="AlphaFoldDB" id="A0A7J6LIQ5"/>
<comment type="caution">
    <text evidence="5">The sequence shown here is derived from an EMBL/GenBank/DDBJ whole genome shotgun (WGS) entry which is preliminary data.</text>
</comment>
<feature type="region of interest" description="Disordered" evidence="3">
    <location>
        <begin position="1"/>
        <end position="28"/>
    </location>
</feature>
<feature type="domain" description="EF-hand" evidence="4">
    <location>
        <begin position="30"/>
        <end position="65"/>
    </location>
</feature>